<organism evidence="2 3">
    <name type="scientific">Phoxinus phoxinus</name>
    <name type="common">Eurasian minnow</name>
    <dbReference type="NCBI Taxonomy" id="58324"/>
    <lineage>
        <taxon>Eukaryota</taxon>
        <taxon>Metazoa</taxon>
        <taxon>Chordata</taxon>
        <taxon>Craniata</taxon>
        <taxon>Vertebrata</taxon>
        <taxon>Euteleostomi</taxon>
        <taxon>Actinopterygii</taxon>
        <taxon>Neopterygii</taxon>
        <taxon>Teleostei</taxon>
        <taxon>Ostariophysi</taxon>
        <taxon>Cypriniformes</taxon>
        <taxon>Leuciscidae</taxon>
        <taxon>Phoxininae</taxon>
        <taxon>Phoxinus</taxon>
    </lineage>
</organism>
<proteinExistence type="predicted"/>
<dbReference type="InterPro" id="IPR008883">
    <property type="entry name" value="UEV_N"/>
</dbReference>
<dbReference type="Pfam" id="PF05743">
    <property type="entry name" value="UEV"/>
    <property type="match status" value="1"/>
</dbReference>
<dbReference type="Proteomes" id="UP001364617">
    <property type="component" value="Unassembled WGS sequence"/>
</dbReference>
<dbReference type="PANTHER" id="PTHR23306">
    <property type="entry name" value="TUMOR SUSCEPTIBILITY GENE 101 PROTEIN-RELATED"/>
    <property type="match status" value="1"/>
</dbReference>
<dbReference type="GO" id="GO:0043130">
    <property type="term" value="F:ubiquitin binding"/>
    <property type="evidence" value="ECO:0007669"/>
    <property type="project" value="TreeGrafter"/>
</dbReference>
<dbReference type="SUPFAM" id="SSF54495">
    <property type="entry name" value="UBC-like"/>
    <property type="match status" value="1"/>
</dbReference>
<name>A0AAN9GQ38_9TELE</name>
<reference evidence="2 3" key="1">
    <citation type="submission" date="2024-02" db="EMBL/GenBank/DDBJ databases">
        <title>Chromosome-level genome assembly of the Eurasian Minnow (Phoxinus phoxinus).</title>
        <authorList>
            <person name="Oriowo T.O."/>
            <person name="Martin S."/>
            <person name="Stange M."/>
            <person name="Chrysostomakis Y."/>
            <person name="Brown T."/>
            <person name="Winkler S."/>
            <person name="Kukowka S."/>
            <person name="Myers E.W."/>
            <person name="Bohne A."/>
        </authorList>
    </citation>
    <scope>NUCLEOTIDE SEQUENCE [LARGE SCALE GENOMIC DNA]</scope>
    <source>
        <strain evidence="2">ZFMK-TIS-60720</strain>
        <tissue evidence="2">Whole Organism</tissue>
    </source>
</reference>
<dbReference type="PROSITE" id="PS51322">
    <property type="entry name" value="UEV"/>
    <property type="match status" value="1"/>
</dbReference>
<sequence>MTVTQVRDLRRRLPKTYDHKRKVLSDISTVLSQHQCLEPVLERFVFNDGTAKTLINLTGTIKLFFNGKQYNIPVSLWLKESYPRTAPMCYLKPTREMVVVTSKHVNSNGEILMPYLDEWRHPQCDLHGLIQVMMTVFSEIPPLRMCLNPGDSSSAHEIQSFEQFSHVTLDIEDDLPYSEHNETIC</sequence>
<keyword evidence="3" id="KW-1185">Reference proteome</keyword>
<dbReference type="Gene3D" id="3.10.110.10">
    <property type="entry name" value="Ubiquitin Conjugating Enzyme"/>
    <property type="match status" value="1"/>
</dbReference>
<dbReference type="InterPro" id="IPR016135">
    <property type="entry name" value="UBQ-conjugating_enzyme/RWD"/>
</dbReference>
<dbReference type="GO" id="GO:0008333">
    <property type="term" value="P:endosome to lysosome transport"/>
    <property type="evidence" value="ECO:0007669"/>
    <property type="project" value="TreeGrafter"/>
</dbReference>
<evidence type="ECO:0000313" key="2">
    <source>
        <dbReference type="EMBL" id="KAK7121181.1"/>
    </source>
</evidence>
<evidence type="ECO:0000259" key="1">
    <source>
        <dbReference type="PROSITE" id="PS51322"/>
    </source>
</evidence>
<dbReference type="GO" id="GO:0015031">
    <property type="term" value="P:protein transport"/>
    <property type="evidence" value="ECO:0007669"/>
    <property type="project" value="InterPro"/>
</dbReference>
<dbReference type="InterPro" id="IPR052070">
    <property type="entry name" value="ESCRT-I_UEV_domain"/>
</dbReference>
<dbReference type="GO" id="GO:0000813">
    <property type="term" value="C:ESCRT I complex"/>
    <property type="evidence" value="ECO:0007669"/>
    <property type="project" value="TreeGrafter"/>
</dbReference>
<evidence type="ECO:0000313" key="3">
    <source>
        <dbReference type="Proteomes" id="UP001364617"/>
    </source>
</evidence>
<dbReference type="PANTHER" id="PTHR23306:SF25">
    <property type="entry name" value="TUMOR SUSCEPTIBILITY GENE 101 PROTEIN"/>
    <property type="match status" value="1"/>
</dbReference>
<dbReference type="EMBL" id="JAYKXH010000025">
    <property type="protein sequence ID" value="KAK7121181.1"/>
    <property type="molecule type" value="Genomic_DNA"/>
</dbReference>
<feature type="domain" description="UEV" evidence="1">
    <location>
        <begin position="4"/>
        <end position="147"/>
    </location>
</feature>
<comment type="caution">
    <text evidence="2">The sequence shown here is derived from an EMBL/GenBank/DDBJ whole genome shotgun (WGS) entry which is preliminary data.</text>
</comment>
<dbReference type="CDD" id="cd11685">
    <property type="entry name" value="UEV_TSG101-like"/>
    <property type="match status" value="1"/>
</dbReference>
<protein>
    <recommendedName>
        <fullName evidence="1">UEV domain-containing protein</fullName>
    </recommendedName>
</protein>
<gene>
    <name evidence="2" type="ORF">R3I93_022314</name>
</gene>
<accession>A0AAN9GQ38</accession>
<dbReference type="AlphaFoldDB" id="A0AAN9GQ38"/>